<dbReference type="AlphaFoldDB" id="A0A3T0N0M1"/>
<evidence type="ECO:0000313" key="2">
    <source>
        <dbReference type="EMBL" id="AZV77561.1"/>
    </source>
</evidence>
<dbReference type="KEGG" id="sedi:EBB79_06415"/>
<dbReference type="SUPFAM" id="SSF55729">
    <property type="entry name" value="Acyl-CoA N-acyltransferases (Nat)"/>
    <property type="match status" value="1"/>
</dbReference>
<gene>
    <name evidence="2" type="ORF">EBB79_06415</name>
</gene>
<dbReference type="CDD" id="cd04301">
    <property type="entry name" value="NAT_SF"/>
    <property type="match status" value="1"/>
</dbReference>
<evidence type="ECO:0000313" key="3">
    <source>
        <dbReference type="Proteomes" id="UP000283063"/>
    </source>
</evidence>
<feature type="domain" description="N-acetyltransferase" evidence="1">
    <location>
        <begin position="3"/>
        <end position="156"/>
    </location>
</feature>
<dbReference type="RefSeq" id="WP_127748118.1">
    <property type="nucleotide sequence ID" value="NZ_CP033219.1"/>
</dbReference>
<dbReference type="InterPro" id="IPR016181">
    <property type="entry name" value="Acyl_CoA_acyltransferase"/>
</dbReference>
<name>A0A3T0N0M1_9RHOB</name>
<dbReference type="GO" id="GO:0016747">
    <property type="term" value="F:acyltransferase activity, transferring groups other than amino-acyl groups"/>
    <property type="evidence" value="ECO:0007669"/>
    <property type="project" value="InterPro"/>
</dbReference>
<dbReference type="InterPro" id="IPR000182">
    <property type="entry name" value="GNAT_dom"/>
</dbReference>
<evidence type="ECO:0000259" key="1">
    <source>
        <dbReference type="PROSITE" id="PS51186"/>
    </source>
</evidence>
<dbReference type="PANTHER" id="PTHR43451">
    <property type="entry name" value="ACETYLTRANSFERASE (GNAT) FAMILY PROTEIN"/>
    <property type="match status" value="1"/>
</dbReference>
<dbReference type="InterPro" id="IPR052564">
    <property type="entry name" value="N-acetyltrans/Recomb-assoc"/>
</dbReference>
<sequence>MSVTTRAYHTDDAETLFAIFYEAIHDGASAHYSLAQRQAWAPGSTMPATWPDRLAALDVCVAQSDGEIAGFMAASLQGYIDFAFVRPRWMGRSVAQTLYDVILERARGANLTRMTTHASLLARPFFARQGWQVDEMEIVDINGEQLKRFAMSLTLGAPHEQTL</sequence>
<dbReference type="Proteomes" id="UP000283063">
    <property type="component" value="Chromosome"/>
</dbReference>
<proteinExistence type="predicted"/>
<organism evidence="2 3">
    <name type="scientific">Parasedimentitalea marina</name>
    <dbReference type="NCBI Taxonomy" id="2483033"/>
    <lineage>
        <taxon>Bacteria</taxon>
        <taxon>Pseudomonadati</taxon>
        <taxon>Pseudomonadota</taxon>
        <taxon>Alphaproteobacteria</taxon>
        <taxon>Rhodobacterales</taxon>
        <taxon>Paracoccaceae</taxon>
        <taxon>Parasedimentitalea</taxon>
    </lineage>
</organism>
<keyword evidence="2" id="KW-0808">Transferase</keyword>
<dbReference type="PANTHER" id="PTHR43451:SF1">
    <property type="entry name" value="ACETYLTRANSFERASE"/>
    <property type="match status" value="1"/>
</dbReference>
<protein>
    <submittedName>
        <fullName evidence="2">GNAT family N-acetyltransferase</fullName>
    </submittedName>
</protein>
<dbReference type="OrthoDB" id="9789081at2"/>
<reference evidence="2 3" key="1">
    <citation type="submission" date="2018-10" db="EMBL/GenBank/DDBJ databases">
        <title>Parasedimentitalea marina sp. nov., a psychrophilic bacterium isolated from deep seawater of the New Britain Trench.</title>
        <authorList>
            <person name="Cao J."/>
        </authorList>
    </citation>
    <scope>NUCLEOTIDE SEQUENCE [LARGE SCALE GENOMIC DNA]</scope>
    <source>
        <strain evidence="2 3">W43</strain>
    </source>
</reference>
<accession>A0A3T0N0M1</accession>
<dbReference type="Pfam" id="PF13673">
    <property type="entry name" value="Acetyltransf_10"/>
    <property type="match status" value="1"/>
</dbReference>
<dbReference type="PROSITE" id="PS51186">
    <property type="entry name" value="GNAT"/>
    <property type="match status" value="1"/>
</dbReference>
<dbReference type="EMBL" id="CP033219">
    <property type="protein sequence ID" value="AZV77561.1"/>
    <property type="molecule type" value="Genomic_DNA"/>
</dbReference>
<dbReference type="Gene3D" id="3.40.630.30">
    <property type="match status" value="1"/>
</dbReference>
<keyword evidence="3" id="KW-1185">Reference proteome</keyword>